<keyword evidence="1" id="KW-0472">Membrane</keyword>
<name>A0A1L2JXY8_9CAUD</name>
<dbReference type="EMBL" id="KX879601">
    <property type="protein sequence ID" value="APC45995.1"/>
    <property type="molecule type" value="Genomic_DNA"/>
</dbReference>
<evidence type="ECO:0000256" key="1">
    <source>
        <dbReference type="SAM" id="Phobius"/>
    </source>
</evidence>
<keyword evidence="1" id="KW-1133">Transmembrane helix</keyword>
<proteinExistence type="predicted"/>
<reference evidence="2" key="1">
    <citation type="submission" date="2016-09" db="EMBL/GenBank/DDBJ databases">
        <title>Two 'Candidatus Liberibacter asiaticus' recently found in California harbor different prophages.</title>
        <authorList>
            <person name="Zheng Z."/>
            <person name="Wu F."/>
            <person name="Deng X."/>
            <person name="Chen J."/>
        </authorList>
    </citation>
    <scope>NUCLEOTIDE SEQUENCE</scope>
</reference>
<gene>
    <name evidence="2" type="ORF">PSGCA5_14</name>
</gene>
<protein>
    <submittedName>
        <fullName evidence="2">Uncharacterized protein</fullName>
    </submittedName>
</protein>
<organism evidence="2">
    <name type="scientific">Liberibacter phage SGCA5-1</name>
    <dbReference type="NCBI Taxonomy" id="1903184"/>
    <lineage>
        <taxon>Viruses</taxon>
        <taxon>Duplodnaviria</taxon>
        <taxon>Heunggongvirae</taxon>
        <taxon>Uroviricota</taxon>
        <taxon>Caudoviricetes</taxon>
    </lineage>
</organism>
<feature type="transmembrane region" description="Helical" evidence="1">
    <location>
        <begin position="20"/>
        <end position="42"/>
    </location>
</feature>
<sequence>MSFLDSSVKFGSSLSSGFKLGSIFGPVGGVIGGLMGGAAGLYSEWDTIGGFFGSSQKEGKKEEEGVRPLEGDELAEVRRQESLRAYEMNRIPIPARRFTSSSLLSGVHVR</sequence>
<dbReference type="SMR" id="A0A1L2JXY8"/>
<keyword evidence="1" id="KW-0812">Transmembrane</keyword>
<accession>A0A1L2JXY8</accession>
<evidence type="ECO:0000313" key="2">
    <source>
        <dbReference type="EMBL" id="APC45995.1"/>
    </source>
</evidence>